<keyword evidence="2" id="KW-1185">Reference proteome</keyword>
<dbReference type="EMBL" id="CAAALY010001625">
    <property type="protein sequence ID" value="VEL07387.1"/>
    <property type="molecule type" value="Genomic_DNA"/>
</dbReference>
<reference evidence="1" key="1">
    <citation type="submission" date="2018-11" db="EMBL/GenBank/DDBJ databases">
        <authorList>
            <consortium name="Pathogen Informatics"/>
        </authorList>
    </citation>
    <scope>NUCLEOTIDE SEQUENCE</scope>
</reference>
<accession>A0A3S4ZBK5</accession>
<sequence length="61" mass="7151">MILEKTKPIPSRSSSLYGKLLDHKIDPNDRSHVRIMIVNSEFYRRNEVNLPGKPRFDSQII</sequence>
<dbReference type="Proteomes" id="UP000784294">
    <property type="component" value="Unassembled WGS sequence"/>
</dbReference>
<protein>
    <submittedName>
        <fullName evidence="1">Uncharacterized protein</fullName>
    </submittedName>
</protein>
<organism evidence="1 2">
    <name type="scientific">Protopolystoma xenopodis</name>
    <dbReference type="NCBI Taxonomy" id="117903"/>
    <lineage>
        <taxon>Eukaryota</taxon>
        <taxon>Metazoa</taxon>
        <taxon>Spiralia</taxon>
        <taxon>Lophotrochozoa</taxon>
        <taxon>Platyhelminthes</taxon>
        <taxon>Monogenea</taxon>
        <taxon>Polyopisthocotylea</taxon>
        <taxon>Polystomatidea</taxon>
        <taxon>Polystomatidae</taxon>
        <taxon>Protopolystoma</taxon>
    </lineage>
</organism>
<comment type="caution">
    <text evidence="1">The sequence shown here is derived from an EMBL/GenBank/DDBJ whole genome shotgun (WGS) entry which is preliminary data.</text>
</comment>
<evidence type="ECO:0000313" key="2">
    <source>
        <dbReference type="Proteomes" id="UP000784294"/>
    </source>
</evidence>
<dbReference type="AlphaFoldDB" id="A0A3S4ZBK5"/>
<dbReference type="Pfam" id="PF15074">
    <property type="entry name" value="CFAP90"/>
    <property type="match status" value="1"/>
</dbReference>
<dbReference type="OrthoDB" id="10057935at2759"/>
<gene>
    <name evidence="1" type="ORF">PXEA_LOCUS827</name>
</gene>
<name>A0A3S4ZBK5_9PLAT</name>
<proteinExistence type="predicted"/>
<dbReference type="InterPro" id="IPR027901">
    <property type="entry name" value="CFAP90"/>
</dbReference>
<evidence type="ECO:0000313" key="1">
    <source>
        <dbReference type="EMBL" id="VEL07387.1"/>
    </source>
</evidence>